<feature type="transmembrane region" description="Helical" evidence="6">
    <location>
        <begin position="155"/>
        <end position="172"/>
    </location>
</feature>
<dbReference type="PANTHER" id="PTHR45651">
    <property type="entry name" value="CYCLIC NUCLEOTIDE-GATED ION CHANNEL 15-RELATED-RELATED"/>
    <property type="match status" value="1"/>
</dbReference>
<dbReference type="InterPro" id="IPR018490">
    <property type="entry name" value="cNMP-bd_dom_sf"/>
</dbReference>
<feature type="transmembrane region" description="Helical" evidence="6">
    <location>
        <begin position="126"/>
        <end position="149"/>
    </location>
</feature>
<dbReference type="Gene3D" id="2.60.120.10">
    <property type="entry name" value="Jelly Rolls"/>
    <property type="match status" value="1"/>
</dbReference>
<feature type="transmembrane region" description="Helical" evidence="6">
    <location>
        <begin position="91"/>
        <end position="114"/>
    </location>
</feature>
<dbReference type="PANTHER" id="PTHR45651:SF5">
    <property type="entry name" value="CYCLIC NUCLEOTIDE-GATED ION CHANNEL 1"/>
    <property type="match status" value="1"/>
</dbReference>
<proteinExistence type="predicted"/>
<keyword evidence="3" id="KW-0142">cGMP-binding</keyword>
<feature type="transmembrane region" description="Helical" evidence="6">
    <location>
        <begin position="184"/>
        <end position="210"/>
    </location>
</feature>
<dbReference type="SUPFAM" id="SSF81324">
    <property type="entry name" value="Voltage-gated potassium channels"/>
    <property type="match status" value="1"/>
</dbReference>
<keyword evidence="2" id="KW-0112">Calmodulin-binding</keyword>
<feature type="transmembrane region" description="Helical" evidence="6">
    <location>
        <begin position="383"/>
        <end position="407"/>
    </location>
</feature>
<keyword evidence="4" id="KW-0813">Transport</keyword>
<gene>
    <name evidence="8" type="ORF">JRO89_XS13G0236500</name>
</gene>
<keyword evidence="6" id="KW-0472">Membrane</keyword>
<dbReference type="SUPFAM" id="SSF51206">
    <property type="entry name" value="cAMP-binding domain-like"/>
    <property type="match status" value="1"/>
</dbReference>
<dbReference type="SMART" id="SM00100">
    <property type="entry name" value="cNMP"/>
    <property type="match status" value="1"/>
</dbReference>
<keyword evidence="4" id="KW-0406">Ion transport</keyword>
<dbReference type="EMBL" id="JAFEMO010000013">
    <property type="protein sequence ID" value="KAH7550639.1"/>
    <property type="molecule type" value="Genomic_DNA"/>
</dbReference>
<keyword evidence="6" id="KW-1133">Transmembrane helix</keyword>
<evidence type="ECO:0000256" key="5">
    <source>
        <dbReference type="ARBA" id="ARBA00023303"/>
    </source>
</evidence>
<dbReference type="PROSITE" id="PS50042">
    <property type="entry name" value="CNMP_BINDING_3"/>
    <property type="match status" value="1"/>
</dbReference>
<evidence type="ECO:0000313" key="9">
    <source>
        <dbReference type="Proteomes" id="UP000827721"/>
    </source>
</evidence>
<evidence type="ECO:0000256" key="1">
    <source>
        <dbReference type="ARBA" id="ARBA00022535"/>
    </source>
</evidence>
<evidence type="ECO:0000256" key="3">
    <source>
        <dbReference type="ARBA" id="ARBA00022992"/>
    </source>
</evidence>
<dbReference type="Gene3D" id="1.10.287.630">
    <property type="entry name" value="Helix hairpin bin"/>
    <property type="match status" value="1"/>
</dbReference>
<feature type="domain" description="Cyclic nucleotide-binding" evidence="7">
    <location>
        <begin position="486"/>
        <end position="559"/>
    </location>
</feature>
<organism evidence="8 9">
    <name type="scientific">Xanthoceras sorbifolium</name>
    <dbReference type="NCBI Taxonomy" id="99658"/>
    <lineage>
        <taxon>Eukaryota</taxon>
        <taxon>Viridiplantae</taxon>
        <taxon>Streptophyta</taxon>
        <taxon>Embryophyta</taxon>
        <taxon>Tracheophyta</taxon>
        <taxon>Spermatophyta</taxon>
        <taxon>Magnoliopsida</taxon>
        <taxon>eudicotyledons</taxon>
        <taxon>Gunneridae</taxon>
        <taxon>Pentapetalae</taxon>
        <taxon>rosids</taxon>
        <taxon>malvids</taxon>
        <taxon>Sapindales</taxon>
        <taxon>Sapindaceae</taxon>
        <taxon>Xanthoceroideae</taxon>
        <taxon>Xanthoceras</taxon>
    </lineage>
</organism>
<dbReference type="Proteomes" id="UP000827721">
    <property type="component" value="Unassembled WGS sequence"/>
</dbReference>
<keyword evidence="5" id="KW-0407">Ion channel</keyword>
<feature type="transmembrane region" description="Helical" evidence="6">
    <location>
        <begin position="260"/>
        <end position="281"/>
    </location>
</feature>
<evidence type="ECO:0000256" key="4">
    <source>
        <dbReference type="ARBA" id="ARBA00023286"/>
    </source>
</evidence>
<keyword evidence="4" id="KW-1071">Ligand-gated ion channel</keyword>
<reference evidence="8 9" key="1">
    <citation type="submission" date="2021-02" db="EMBL/GenBank/DDBJ databases">
        <title>Plant Genome Project.</title>
        <authorList>
            <person name="Zhang R.-G."/>
        </authorList>
    </citation>
    <scope>NUCLEOTIDE SEQUENCE [LARGE SCALE GENOMIC DNA]</scope>
    <source>
        <tissue evidence="8">Leaves</tissue>
    </source>
</reference>
<dbReference type="InterPro" id="IPR014710">
    <property type="entry name" value="RmlC-like_jellyroll"/>
</dbReference>
<protein>
    <recommendedName>
        <fullName evidence="7">Cyclic nucleotide-binding domain-containing protein</fullName>
    </recommendedName>
</protein>
<keyword evidence="9" id="KW-1185">Reference proteome</keyword>
<dbReference type="InterPro" id="IPR000595">
    <property type="entry name" value="cNMP-bd_dom"/>
</dbReference>
<keyword evidence="6" id="KW-0812">Transmembrane</keyword>
<comment type="caution">
    <text evidence="8">The sequence shown here is derived from an EMBL/GenBank/DDBJ whole genome shotgun (WGS) entry which is preliminary data.</text>
</comment>
<sequence length="722" mass="83237">MLVEEIRDFSNSLEEHRCSSTSLSSCRRQPPLLKTILYVLFLVIRFQGLNLKEVGGTQHMGVEQSSSGYLTNSGCGTVKKILDPRGPFRNWISLMLCLTSISLDPLFFYIPVINDHKNCMYLDKKLGIMACVLRSVIDLFYMIFISFQQPTDSSAPHYSLSALYFSHGRCYILRKRACLIARKLLRSLYIIDLIAVLPLPQVVIIIIIATLRGSGLLNAVNLLKYFVLFQYVPRVVRIYPLFKKAIKTFGILVEATWAKAAFNLLLYMLAGHVFGALWYFFAIKREIECWKKALIDQTGHISHNSFNCHKSSGYKFLNDFCSAKSQNKTAAYDFGIFQDALASGVAGKTIFIQKFMYCFRWGLQSLSCFGQNLVTSIDVWENVFTISITISSVLLFIFLIGNMQIYLQSDTIRSEEMKLKVREIEQWMSFRKLSENLQRQVKKYQQHVWRETKGVDVENLLNNLPKELRRNIKSQLCLEILKKVPLFQFMDEQHWDAMCERLKPVLYPDESYIIREGEAIDEMLFIIRGTILSVSNTNNGRNTGFFNAHYLRANDFYGDELPGWALDPQSSSNLPISTRTVRALTEVEAFALMADDVKLVVSKFRHLHGRRCQHIFRFFSLRWRMWAACCIQAAWRHFCKKKLQRRKREDGERLRELVEKGPILQASSCSLGATIYASQFATKALRPIRRNGVPGASRLLKTERVPIMHLQKPADLDFTLEE</sequence>
<evidence type="ECO:0000313" key="8">
    <source>
        <dbReference type="EMBL" id="KAH7550639.1"/>
    </source>
</evidence>
<keyword evidence="1" id="KW-0140">cGMP</keyword>
<dbReference type="CDD" id="cd00038">
    <property type="entry name" value="CAP_ED"/>
    <property type="match status" value="1"/>
</dbReference>
<accession>A0ABQ8H9P9</accession>
<evidence type="ECO:0000256" key="6">
    <source>
        <dbReference type="SAM" id="Phobius"/>
    </source>
</evidence>
<dbReference type="Gene3D" id="1.10.287.70">
    <property type="match status" value="1"/>
</dbReference>
<name>A0ABQ8H9P9_9ROSI</name>
<evidence type="ECO:0000256" key="2">
    <source>
        <dbReference type="ARBA" id="ARBA00022860"/>
    </source>
</evidence>
<keyword evidence="3" id="KW-0547">Nucleotide-binding</keyword>
<evidence type="ECO:0000259" key="7">
    <source>
        <dbReference type="PROSITE" id="PS50042"/>
    </source>
</evidence>